<reference evidence="2" key="1">
    <citation type="submission" date="2022-12" db="EMBL/GenBank/DDBJ databases">
        <title>Draft genome assemblies for two species of Escallonia (Escalloniales).</title>
        <authorList>
            <person name="Chanderbali A."/>
            <person name="Dervinis C."/>
            <person name="Anghel I."/>
            <person name="Soltis D."/>
            <person name="Soltis P."/>
            <person name="Zapata F."/>
        </authorList>
    </citation>
    <scope>NUCLEOTIDE SEQUENCE</scope>
    <source>
        <strain evidence="2">UCBG92.1500</strain>
        <tissue evidence="2">Leaf</tissue>
    </source>
</reference>
<dbReference type="PANTHER" id="PTHR33115:SF50">
    <property type="entry name" value="ARM REPEAT SUPERFAMILY PROTEIN"/>
    <property type="match status" value="1"/>
</dbReference>
<accession>A0AA88QF30</accession>
<keyword evidence="1" id="KW-1133">Transmembrane helix</keyword>
<feature type="transmembrane region" description="Helical" evidence="1">
    <location>
        <begin position="157"/>
        <end position="175"/>
    </location>
</feature>
<sequence>MLEKAAAGLGAIGIIWASCVLLGGFASSLAKSDFWFINVILLIEGIRIFSRRQIIRWQHDARWSLTGAVRRCLRPIKSSVRFVVGTLTLAKVSRRRETLETWLSRRMIIWTKYTMFPLFLYCFQLASSTTCVILSSMKLIKHKRSDVGDASERNQQLALNNFYSLALAEALLFLLEKAYSEWMIMHR</sequence>
<keyword evidence="1" id="KW-0472">Membrane</keyword>
<evidence type="ECO:0000313" key="3">
    <source>
        <dbReference type="Proteomes" id="UP001187471"/>
    </source>
</evidence>
<name>A0AA88QF30_9ASTE</name>
<dbReference type="Proteomes" id="UP001187471">
    <property type="component" value="Unassembled WGS sequence"/>
</dbReference>
<dbReference type="PROSITE" id="PS51257">
    <property type="entry name" value="PROKAR_LIPOPROTEIN"/>
    <property type="match status" value="1"/>
</dbReference>
<evidence type="ECO:0000256" key="1">
    <source>
        <dbReference type="SAM" id="Phobius"/>
    </source>
</evidence>
<dbReference type="AlphaFoldDB" id="A0AA88QF30"/>
<gene>
    <name evidence="2" type="ORF">RJ640_028838</name>
</gene>
<feature type="transmembrane region" description="Helical" evidence="1">
    <location>
        <begin position="115"/>
        <end position="137"/>
    </location>
</feature>
<feature type="transmembrane region" description="Helical" evidence="1">
    <location>
        <begin position="34"/>
        <end position="50"/>
    </location>
</feature>
<keyword evidence="3" id="KW-1185">Reference proteome</keyword>
<proteinExistence type="predicted"/>
<evidence type="ECO:0000313" key="2">
    <source>
        <dbReference type="EMBL" id="KAK2969349.1"/>
    </source>
</evidence>
<keyword evidence="1" id="KW-0812">Transmembrane</keyword>
<protein>
    <submittedName>
        <fullName evidence="2">Uncharacterized protein</fullName>
    </submittedName>
</protein>
<feature type="transmembrane region" description="Helical" evidence="1">
    <location>
        <begin position="7"/>
        <end position="28"/>
    </location>
</feature>
<dbReference type="EMBL" id="JAVXUO010002824">
    <property type="protein sequence ID" value="KAK2969349.1"/>
    <property type="molecule type" value="Genomic_DNA"/>
</dbReference>
<comment type="caution">
    <text evidence="2">The sequence shown here is derived from an EMBL/GenBank/DDBJ whole genome shotgun (WGS) entry which is preliminary data.</text>
</comment>
<dbReference type="PANTHER" id="PTHR33115">
    <property type="entry name" value="ARM REPEAT SUPERFAMILY PROTEIN"/>
    <property type="match status" value="1"/>
</dbReference>
<organism evidence="2 3">
    <name type="scientific">Escallonia rubra</name>
    <dbReference type="NCBI Taxonomy" id="112253"/>
    <lineage>
        <taxon>Eukaryota</taxon>
        <taxon>Viridiplantae</taxon>
        <taxon>Streptophyta</taxon>
        <taxon>Embryophyta</taxon>
        <taxon>Tracheophyta</taxon>
        <taxon>Spermatophyta</taxon>
        <taxon>Magnoliopsida</taxon>
        <taxon>eudicotyledons</taxon>
        <taxon>Gunneridae</taxon>
        <taxon>Pentapetalae</taxon>
        <taxon>asterids</taxon>
        <taxon>campanulids</taxon>
        <taxon>Escalloniales</taxon>
        <taxon>Escalloniaceae</taxon>
        <taxon>Escallonia</taxon>
    </lineage>
</organism>